<dbReference type="GO" id="GO:0016616">
    <property type="term" value="F:oxidoreductase activity, acting on the CH-OH group of donors, NAD or NADP as acceptor"/>
    <property type="evidence" value="ECO:0007669"/>
    <property type="project" value="InterPro"/>
</dbReference>
<evidence type="ECO:0000259" key="6">
    <source>
        <dbReference type="Pfam" id="PF00389"/>
    </source>
</evidence>
<dbReference type="AlphaFoldDB" id="A0A1H3FMD9"/>
<proteinExistence type="inferred from homology"/>
<dbReference type="InterPro" id="IPR029752">
    <property type="entry name" value="D-isomer_DH_CS1"/>
</dbReference>
<dbReference type="GO" id="GO:0051287">
    <property type="term" value="F:NAD binding"/>
    <property type="evidence" value="ECO:0007669"/>
    <property type="project" value="InterPro"/>
</dbReference>
<evidence type="ECO:0000256" key="4">
    <source>
        <dbReference type="ARBA" id="ARBA00023027"/>
    </source>
</evidence>
<dbReference type="PROSITE" id="PS00671">
    <property type="entry name" value="D_2_HYDROXYACID_DH_3"/>
    <property type="match status" value="1"/>
</dbReference>
<evidence type="ECO:0000256" key="1">
    <source>
        <dbReference type="ARBA" id="ARBA00005854"/>
    </source>
</evidence>
<dbReference type="InterPro" id="IPR050857">
    <property type="entry name" value="D-2-hydroxyacid_DH"/>
</dbReference>
<dbReference type="SUPFAM" id="SSF52283">
    <property type="entry name" value="Formate/glycerate dehydrogenase catalytic domain-like"/>
    <property type="match status" value="1"/>
</dbReference>
<protein>
    <submittedName>
        <fullName evidence="8">D-3-phosphoglycerate dehydrogenase</fullName>
    </submittedName>
</protein>
<dbReference type="SUPFAM" id="SSF51735">
    <property type="entry name" value="NAD(P)-binding Rossmann-fold domains"/>
    <property type="match status" value="1"/>
</dbReference>
<evidence type="ECO:0000313" key="9">
    <source>
        <dbReference type="Proteomes" id="UP000199652"/>
    </source>
</evidence>
<keyword evidence="4" id="KW-0520">NAD</keyword>
<dbReference type="Pfam" id="PF02826">
    <property type="entry name" value="2-Hacid_dh_C"/>
    <property type="match status" value="1"/>
</dbReference>
<dbReference type="Pfam" id="PF00389">
    <property type="entry name" value="2-Hacid_dh"/>
    <property type="match status" value="1"/>
</dbReference>
<dbReference type="PANTHER" id="PTHR42789">
    <property type="entry name" value="D-ISOMER SPECIFIC 2-HYDROXYACID DEHYDROGENASE FAMILY PROTEIN (AFU_ORTHOLOGUE AFUA_6G10090)"/>
    <property type="match status" value="1"/>
</dbReference>
<dbReference type="InterPro" id="IPR029753">
    <property type="entry name" value="D-isomer_DH_CS"/>
</dbReference>
<dbReference type="InterPro" id="IPR006140">
    <property type="entry name" value="D-isomer_DH_NAD-bd"/>
</dbReference>
<evidence type="ECO:0000256" key="3">
    <source>
        <dbReference type="ARBA" id="ARBA00023002"/>
    </source>
</evidence>
<dbReference type="STRING" id="1528.SAMN04488579_1113"/>
<dbReference type="PROSITE" id="PS00065">
    <property type="entry name" value="D_2_HYDROXYACID_DH_1"/>
    <property type="match status" value="1"/>
</dbReference>
<dbReference type="Proteomes" id="UP000199652">
    <property type="component" value="Unassembled WGS sequence"/>
</dbReference>
<sequence>MKIFFTAEYDEEALTPLYEIGEVVKDGWAIGLAKMPEDEFAEKAGDADIIITSYDDVTRKVIENAPNLKLIAVTRATPVNVDMEAAKERGIPVIYTPGRNSDTTAEMTIGLMLSVARRIPMAYRALKEGQFTADPNFVKETKDGLKVDMVWDMKPGAPYMVFKGTQLKGSTLGIVGYGSIGRRVGKIASAFGMELLIYDPFCCPIDIEGVGIKKVEKLEDLMAGSDFITCHMKITPETTGIISREMIAKMKPTAYFINSSRGAILDEDALVDALKENRIAGAAFDVYASEPIASNHPYITELNNVVITPHIAGATDAVLTNHTRQFVEDVQRFVDGGRLLYEYRA</sequence>
<dbReference type="InterPro" id="IPR036291">
    <property type="entry name" value="NAD(P)-bd_dom_sf"/>
</dbReference>
<evidence type="ECO:0000259" key="7">
    <source>
        <dbReference type="Pfam" id="PF02826"/>
    </source>
</evidence>
<keyword evidence="9" id="KW-1185">Reference proteome</keyword>
<dbReference type="RefSeq" id="WP_090245186.1">
    <property type="nucleotide sequence ID" value="NZ_FNOU01000011.1"/>
</dbReference>
<dbReference type="CDD" id="cd12171">
    <property type="entry name" value="2-Hacid_dh_10"/>
    <property type="match status" value="1"/>
</dbReference>
<dbReference type="OrthoDB" id="9805416at2"/>
<keyword evidence="2" id="KW-0028">Amino-acid biosynthesis</keyword>
<gene>
    <name evidence="8" type="ORF">SAMN04488579_1113</name>
</gene>
<keyword evidence="3 5" id="KW-0560">Oxidoreductase</keyword>
<feature type="domain" description="D-isomer specific 2-hydroxyacid dehydrogenase NAD-binding" evidence="7">
    <location>
        <begin position="110"/>
        <end position="312"/>
    </location>
</feature>
<dbReference type="Gene3D" id="3.40.50.720">
    <property type="entry name" value="NAD(P)-binding Rossmann-like Domain"/>
    <property type="match status" value="2"/>
</dbReference>
<dbReference type="InterPro" id="IPR006139">
    <property type="entry name" value="D-isomer_2_OHA_DH_cat_dom"/>
</dbReference>
<dbReference type="PANTHER" id="PTHR42789:SF1">
    <property type="entry name" value="D-ISOMER SPECIFIC 2-HYDROXYACID DEHYDROGENASE FAMILY PROTEIN (AFU_ORTHOLOGUE AFUA_6G10090)"/>
    <property type="match status" value="1"/>
</dbReference>
<evidence type="ECO:0000256" key="5">
    <source>
        <dbReference type="RuleBase" id="RU003719"/>
    </source>
</evidence>
<reference evidence="9" key="1">
    <citation type="submission" date="2016-10" db="EMBL/GenBank/DDBJ databases">
        <authorList>
            <person name="Varghese N."/>
            <person name="Submissions S."/>
        </authorList>
    </citation>
    <scope>NUCLEOTIDE SEQUENCE [LARGE SCALE GENOMIC DNA]</scope>
    <source>
        <strain evidence="9">VPI 5359</strain>
    </source>
</reference>
<dbReference type="FunFam" id="3.40.50.720:FF:000203">
    <property type="entry name" value="D-3-phosphoglycerate dehydrogenase (SerA)"/>
    <property type="match status" value="1"/>
</dbReference>
<dbReference type="GO" id="GO:0008652">
    <property type="term" value="P:amino acid biosynthetic process"/>
    <property type="evidence" value="ECO:0007669"/>
    <property type="project" value="UniProtKB-KW"/>
</dbReference>
<accession>A0A1H3FMD9</accession>
<name>A0A1H3FMD9_EUBBA</name>
<feature type="domain" description="D-isomer specific 2-hydroxyacid dehydrogenase catalytic" evidence="6">
    <location>
        <begin position="26"/>
        <end position="339"/>
    </location>
</feature>
<organism evidence="8 9">
    <name type="scientific">Eubacterium barkeri</name>
    <name type="common">Clostridium barkeri</name>
    <dbReference type="NCBI Taxonomy" id="1528"/>
    <lineage>
        <taxon>Bacteria</taxon>
        <taxon>Bacillati</taxon>
        <taxon>Bacillota</taxon>
        <taxon>Clostridia</taxon>
        <taxon>Eubacteriales</taxon>
        <taxon>Eubacteriaceae</taxon>
        <taxon>Eubacterium</taxon>
    </lineage>
</organism>
<evidence type="ECO:0000313" key="8">
    <source>
        <dbReference type="EMBL" id="SDX92055.1"/>
    </source>
</evidence>
<dbReference type="EMBL" id="FNOU01000011">
    <property type="protein sequence ID" value="SDX92055.1"/>
    <property type="molecule type" value="Genomic_DNA"/>
</dbReference>
<comment type="similarity">
    <text evidence="1 5">Belongs to the D-isomer specific 2-hydroxyacid dehydrogenase family.</text>
</comment>
<evidence type="ECO:0000256" key="2">
    <source>
        <dbReference type="ARBA" id="ARBA00022605"/>
    </source>
</evidence>